<dbReference type="PANTHER" id="PTHR30627">
    <property type="entry name" value="PEPTIDOGLYCAN D,D-TRANSPEPTIDASE"/>
    <property type="match status" value="1"/>
</dbReference>
<dbReference type="PANTHER" id="PTHR30627:SF1">
    <property type="entry name" value="PEPTIDOGLYCAN D,D-TRANSPEPTIDASE FTSI"/>
    <property type="match status" value="1"/>
</dbReference>
<feature type="domain" description="Penicillin-binding protein transpeptidase" evidence="6">
    <location>
        <begin position="270"/>
        <end position="573"/>
    </location>
</feature>
<dbReference type="InterPro" id="IPR036138">
    <property type="entry name" value="PBP_dimer_sf"/>
</dbReference>
<comment type="subcellular location">
    <subcellularLocation>
        <location evidence="1">Membrane</location>
    </subcellularLocation>
</comment>
<evidence type="ECO:0000256" key="1">
    <source>
        <dbReference type="ARBA" id="ARBA00004370"/>
    </source>
</evidence>
<name>A0A075JKD0_9MICO</name>
<dbReference type="Gene3D" id="3.90.1310.10">
    <property type="entry name" value="Penicillin-binding protein 2a (Domain 2)"/>
    <property type="match status" value="1"/>
</dbReference>
<dbReference type="Pfam" id="PF00905">
    <property type="entry name" value="Transpeptidase"/>
    <property type="match status" value="1"/>
</dbReference>
<evidence type="ECO:0000259" key="7">
    <source>
        <dbReference type="Pfam" id="PF03717"/>
    </source>
</evidence>
<comment type="similarity">
    <text evidence="2">Belongs to the transpeptidase family.</text>
</comment>
<protein>
    <submittedName>
        <fullName evidence="8">Penicillin-binding protein</fullName>
    </submittedName>
</protein>
<evidence type="ECO:0000313" key="8">
    <source>
        <dbReference type="EMBL" id="AIF40548.1"/>
    </source>
</evidence>
<keyword evidence="5" id="KW-1133">Transmembrane helix</keyword>
<feature type="transmembrane region" description="Helical" evidence="5">
    <location>
        <begin position="23"/>
        <end position="45"/>
    </location>
</feature>
<dbReference type="HOGENOM" id="CLU_009289_6_5_11"/>
<dbReference type="SUPFAM" id="SSF56601">
    <property type="entry name" value="beta-lactamase/transpeptidase-like"/>
    <property type="match status" value="1"/>
</dbReference>
<evidence type="ECO:0000256" key="2">
    <source>
        <dbReference type="ARBA" id="ARBA00007171"/>
    </source>
</evidence>
<sequence length="604" mass="65072">MRWNEPARARLAAVGHPRRRSRLMLMAFTLVFAIFAYELFSVQWWNADELSQQALTQRLTRTNVPAARGTITDENGAVLARSVERRDIAGDPVAASQYRKNSKKSPKGIDGVSAQLAQVLGGDASDYASKLDEAGKRKSRFVYLAKDITPAQWSQLKALELPGISSELRQKREYPQHTSVAPLVGWVNSAGVPGGGVEQMLDAQLRGKDGIHQIERARNGEPIATGDNLDQQPVSGRAVQLTVDNDIQWYAQNELVAAVKKTKSQSGEIVVADKAGHLLATASYPSFDNNDMSSAASDALQNRAFTDTFEPGSTQKMVTAGALLEEGLATPTTHVEVPAKLERAGRPFQDSHPHGVEYLTLAGVIAQSSNMGTILAGEKMPKETLYSYMMKFGLGKTTGIGFPGESAGIVPPVKNWVGDTWYTVMFGQGLASSAVQQTALFQTIANGGVRSPLSLVSKVQDADGTMKAPQDDRTPTRVFSEKTSRELIGMMQGVVSKEGSAPLAAVDGYDVAGKTSTAQRYDAQKKTYDGVTAGFIGMAPAKDPQLIVSVTLQKPQSGTFGGDLAAPVFSKVMGYALQNRKIPPNKSDKLPYPIEYRSKESSSQ</sequence>
<dbReference type="OrthoDB" id="9789078at2"/>
<dbReference type="Proteomes" id="UP000027986">
    <property type="component" value="Chromosome"/>
</dbReference>
<evidence type="ECO:0000256" key="5">
    <source>
        <dbReference type="SAM" id="Phobius"/>
    </source>
</evidence>
<feature type="region of interest" description="Disordered" evidence="4">
    <location>
        <begin position="584"/>
        <end position="604"/>
    </location>
</feature>
<keyword evidence="9" id="KW-1185">Reference proteome</keyword>
<dbReference type="SUPFAM" id="SSF56519">
    <property type="entry name" value="Penicillin binding protein dimerisation domain"/>
    <property type="match status" value="1"/>
</dbReference>
<keyword evidence="3 5" id="KW-0472">Membrane</keyword>
<dbReference type="eggNOG" id="COG0768">
    <property type="taxonomic scope" value="Bacteria"/>
</dbReference>
<dbReference type="GO" id="GO:0005886">
    <property type="term" value="C:plasma membrane"/>
    <property type="evidence" value="ECO:0007669"/>
    <property type="project" value="TreeGrafter"/>
</dbReference>
<dbReference type="InterPro" id="IPR012338">
    <property type="entry name" value="Beta-lactam/transpept-like"/>
</dbReference>
<evidence type="ECO:0000313" key="9">
    <source>
        <dbReference type="Proteomes" id="UP000027986"/>
    </source>
</evidence>
<dbReference type="Gene3D" id="3.40.710.10">
    <property type="entry name" value="DD-peptidase/beta-lactamase superfamily"/>
    <property type="match status" value="1"/>
</dbReference>
<evidence type="ECO:0000259" key="6">
    <source>
        <dbReference type="Pfam" id="PF00905"/>
    </source>
</evidence>
<accession>A0A075JKD0</accession>
<keyword evidence="5" id="KW-0812">Transmembrane</keyword>
<dbReference type="GO" id="GO:0071555">
    <property type="term" value="P:cell wall organization"/>
    <property type="evidence" value="ECO:0007669"/>
    <property type="project" value="TreeGrafter"/>
</dbReference>
<proteinExistence type="inferred from homology"/>
<dbReference type="InterPro" id="IPR050515">
    <property type="entry name" value="Beta-lactam/transpept"/>
</dbReference>
<organism evidence="8 9">
    <name type="scientific">Dermacoccus nishinomiyaensis</name>
    <dbReference type="NCBI Taxonomy" id="1274"/>
    <lineage>
        <taxon>Bacteria</taxon>
        <taxon>Bacillati</taxon>
        <taxon>Actinomycetota</taxon>
        <taxon>Actinomycetes</taxon>
        <taxon>Micrococcales</taxon>
        <taxon>Dermacoccaceae</taxon>
        <taxon>Dermacoccus</taxon>
    </lineage>
</organism>
<evidence type="ECO:0000256" key="4">
    <source>
        <dbReference type="SAM" id="MobiDB-lite"/>
    </source>
</evidence>
<dbReference type="InterPro" id="IPR005311">
    <property type="entry name" value="PBP_dimer"/>
</dbReference>
<reference evidence="8 9" key="1">
    <citation type="submission" date="2014-07" db="EMBL/GenBank/DDBJ databases">
        <title>Genome Sequencing of Dermacoccus nishinomiyaensis.</title>
        <authorList>
            <person name="Hong K.W."/>
            <person name="Chan K.G."/>
        </authorList>
    </citation>
    <scope>NUCLEOTIDE SEQUENCE [LARGE SCALE GENOMIC DNA]</scope>
    <source>
        <strain evidence="8 9">M25</strain>
    </source>
</reference>
<dbReference type="KEGG" id="dni:HX89_05905"/>
<dbReference type="EMBL" id="CP008889">
    <property type="protein sequence ID" value="AIF40548.1"/>
    <property type="molecule type" value="Genomic_DNA"/>
</dbReference>
<dbReference type="Gene3D" id="3.30.450.330">
    <property type="match status" value="1"/>
</dbReference>
<feature type="domain" description="Penicillin-binding protein dimerisation" evidence="7">
    <location>
        <begin position="64"/>
        <end position="225"/>
    </location>
</feature>
<dbReference type="InterPro" id="IPR001460">
    <property type="entry name" value="PCN-bd_Tpept"/>
</dbReference>
<gene>
    <name evidence="8" type="ORF">HX89_05905</name>
</gene>
<dbReference type="GO" id="GO:0008658">
    <property type="term" value="F:penicillin binding"/>
    <property type="evidence" value="ECO:0007669"/>
    <property type="project" value="InterPro"/>
</dbReference>
<dbReference type="Pfam" id="PF03717">
    <property type="entry name" value="PBP_dimer"/>
    <property type="match status" value="1"/>
</dbReference>
<dbReference type="AlphaFoldDB" id="A0A075JKD0"/>
<evidence type="ECO:0000256" key="3">
    <source>
        <dbReference type="ARBA" id="ARBA00023136"/>
    </source>
</evidence>